<keyword evidence="1" id="KW-0732">Signal</keyword>
<proteinExistence type="predicted"/>
<dbReference type="EMBL" id="CAKKNE010000001">
    <property type="protein sequence ID" value="CAH0364517.1"/>
    <property type="molecule type" value="Genomic_DNA"/>
</dbReference>
<gene>
    <name evidence="2" type="ORF">PCAL00307_LOCUS14444</name>
    <name evidence="3" type="ORF">PECAL_1P08840</name>
</gene>
<keyword evidence="4" id="KW-1185">Reference proteome</keyword>
<reference evidence="3" key="2">
    <citation type="submission" date="2021-11" db="EMBL/GenBank/DDBJ databases">
        <authorList>
            <consortium name="Genoscope - CEA"/>
            <person name="William W."/>
        </authorList>
    </citation>
    <scope>NUCLEOTIDE SEQUENCE</scope>
</reference>
<accession>A0A7S4A026</accession>
<evidence type="ECO:0000256" key="1">
    <source>
        <dbReference type="SAM" id="SignalP"/>
    </source>
</evidence>
<evidence type="ECO:0000313" key="2">
    <source>
        <dbReference type="EMBL" id="CAE0699008.1"/>
    </source>
</evidence>
<protein>
    <submittedName>
        <fullName evidence="2">Uncharacterized protein</fullName>
    </submittedName>
</protein>
<dbReference type="EMBL" id="HBIW01016741">
    <property type="protein sequence ID" value="CAE0699008.1"/>
    <property type="molecule type" value="Transcribed_RNA"/>
</dbReference>
<dbReference type="Proteomes" id="UP000789595">
    <property type="component" value="Unassembled WGS sequence"/>
</dbReference>
<sequence>MFSRASVTRAILLSVLACRTASRRRCARLRDAARLIRRGGAAAAGETGAVMPPIDEEYDLLLTEDFGGGGGGGGAGFPSHNGDDETLLYPTLASTTSMPKTDTKKAFFLLGLIGAVADLDRRAFFVVVAVTNLYAMRFLKAHVRPALTKWMCCNTQLLDSGIARTIRTERTITRPEVDTVWDLLKSKNKPTTTASERADPCEKWLDQCGR</sequence>
<evidence type="ECO:0000313" key="3">
    <source>
        <dbReference type="EMBL" id="CAH0364517.1"/>
    </source>
</evidence>
<feature type="chain" id="PRO_5035593948" evidence="1">
    <location>
        <begin position="18"/>
        <end position="210"/>
    </location>
</feature>
<reference evidence="2" key="1">
    <citation type="submission" date="2021-01" db="EMBL/GenBank/DDBJ databases">
        <authorList>
            <person name="Corre E."/>
            <person name="Pelletier E."/>
            <person name="Niang G."/>
            <person name="Scheremetjew M."/>
            <person name="Finn R."/>
            <person name="Kale V."/>
            <person name="Holt S."/>
            <person name="Cochrane G."/>
            <person name="Meng A."/>
            <person name="Brown T."/>
            <person name="Cohen L."/>
        </authorList>
    </citation>
    <scope>NUCLEOTIDE SEQUENCE</scope>
    <source>
        <strain evidence="2">CCMP1756</strain>
    </source>
</reference>
<evidence type="ECO:0000313" key="4">
    <source>
        <dbReference type="Proteomes" id="UP000789595"/>
    </source>
</evidence>
<dbReference type="AlphaFoldDB" id="A0A7S4A026"/>
<name>A0A7S4A026_9STRA</name>
<feature type="signal peptide" evidence="1">
    <location>
        <begin position="1"/>
        <end position="17"/>
    </location>
</feature>
<organism evidence="2">
    <name type="scientific">Pelagomonas calceolata</name>
    <dbReference type="NCBI Taxonomy" id="35677"/>
    <lineage>
        <taxon>Eukaryota</taxon>
        <taxon>Sar</taxon>
        <taxon>Stramenopiles</taxon>
        <taxon>Ochrophyta</taxon>
        <taxon>Pelagophyceae</taxon>
        <taxon>Pelagomonadales</taxon>
        <taxon>Pelagomonadaceae</taxon>
        <taxon>Pelagomonas</taxon>
    </lineage>
</organism>